<dbReference type="STRING" id="1538463.B0T36_19095"/>
<evidence type="ECO:0000313" key="3">
    <source>
        <dbReference type="Proteomes" id="UP000188836"/>
    </source>
</evidence>
<dbReference type="RefSeq" id="WP_077115564.1">
    <property type="nucleotide sequence ID" value="NZ_MUKP01000014.1"/>
</dbReference>
<accession>A0A1W0BBS8</accession>
<feature type="region of interest" description="Disordered" evidence="1">
    <location>
        <begin position="36"/>
        <end position="69"/>
    </location>
</feature>
<sequence>MTLLVAFVAIAVFTIITYNYLQESRLPELLERYRPRGPVATDSAPESSDQRRHLDLSTPPSLSKAGPTA</sequence>
<protein>
    <submittedName>
        <fullName evidence="2">Uncharacterized protein</fullName>
    </submittedName>
</protein>
<name>A0A1W0BBS8_9NOCA</name>
<comment type="caution">
    <text evidence="2">The sequence shown here is derived from an EMBL/GenBank/DDBJ whole genome shotgun (WGS) entry which is preliminary data.</text>
</comment>
<dbReference type="Proteomes" id="UP000188836">
    <property type="component" value="Unassembled WGS sequence"/>
</dbReference>
<proteinExistence type="predicted"/>
<reference evidence="2 3" key="1">
    <citation type="journal article" date="2016" name="Antonie Van Leeuwenhoek">
        <title>Nocardia donostiensis sp. nov., isolated from human respiratory specimens.</title>
        <authorList>
            <person name="Ercibengoa M."/>
            <person name="Bell M."/>
            <person name="Marimon J.M."/>
            <person name="Humrighouse B."/>
            <person name="Klenk H.P."/>
            <person name="Potter G."/>
            <person name="Perez-Trallero E."/>
        </authorList>
    </citation>
    <scope>NUCLEOTIDE SEQUENCE [LARGE SCALE GENOMIC DNA]</scope>
    <source>
        <strain evidence="2 3">X1655</strain>
    </source>
</reference>
<dbReference type="EMBL" id="MUMY01000004">
    <property type="protein sequence ID" value="ONM49506.1"/>
    <property type="molecule type" value="Genomic_DNA"/>
</dbReference>
<keyword evidence="3" id="KW-1185">Reference proteome</keyword>
<organism evidence="2 3">
    <name type="scientific">Nocardia donostiensis</name>
    <dbReference type="NCBI Taxonomy" id="1538463"/>
    <lineage>
        <taxon>Bacteria</taxon>
        <taxon>Bacillati</taxon>
        <taxon>Actinomycetota</taxon>
        <taxon>Actinomycetes</taxon>
        <taxon>Mycobacteriales</taxon>
        <taxon>Nocardiaceae</taxon>
        <taxon>Nocardia</taxon>
    </lineage>
</organism>
<dbReference type="AlphaFoldDB" id="A0A1W0BBS8"/>
<evidence type="ECO:0000313" key="2">
    <source>
        <dbReference type="EMBL" id="ONM49506.1"/>
    </source>
</evidence>
<gene>
    <name evidence="2" type="ORF">B0T46_06475</name>
</gene>
<evidence type="ECO:0000256" key="1">
    <source>
        <dbReference type="SAM" id="MobiDB-lite"/>
    </source>
</evidence>